<organism evidence="1 2">
    <name type="scientific">Fictibacillus barbaricus</name>
    <dbReference type="NCBI Taxonomy" id="182136"/>
    <lineage>
        <taxon>Bacteria</taxon>
        <taxon>Bacillati</taxon>
        <taxon>Bacillota</taxon>
        <taxon>Bacilli</taxon>
        <taxon>Bacillales</taxon>
        <taxon>Fictibacillaceae</taxon>
        <taxon>Fictibacillus</taxon>
    </lineage>
</organism>
<keyword evidence="2" id="KW-1185">Reference proteome</keyword>
<comment type="caution">
    <text evidence="1">The sequence shown here is derived from an EMBL/GenBank/DDBJ whole genome shotgun (WGS) entry which is preliminary data.</text>
</comment>
<reference evidence="1 2" key="1">
    <citation type="submission" date="2023-07" db="EMBL/GenBank/DDBJ databases">
        <title>Sorghum-associated microbial communities from plants grown in Nebraska, USA.</title>
        <authorList>
            <person name="Schachtman D."/>
        </authorList>
    </citation>
    <scope>NUCLEOTIDE SEQUENCE [LARGE SCALE GENOMIC DNA]</scope>
    <source>
        <strain evidence="1 2">BE211</strain>
    </source>
</reference>
<dbReference type="RefSeq" id="WP_310260675.1">
    <property type="nucleotide sequence ID" value="NZ_JAVDWA010000006.1"/>
</dbReference>
<sequence>MLIFLVKCDDYYENKSIYGEIVKEVYHLFIPFLQREYDYVPGVVLIDSEHNVYGRAF</sequence>
<evidence type="ECO:0000313" key="2">
    <source>
        <dbReference type="Proteomes" id="UP001258181"/>
    </source>
</evidence>
<evidence type="ECO:0000313" key="1">
    <source>
        <dbReference type="EMBL" id="MDR7074169.1"/>
    </source>
</evidence>
<dbReference type="EMBL" id="JAVDWA010000006">
    <property type="protein sequence ID" value="MDR7074169.1"/>
    <property type="molecule type" value="Genomic_DNA"/>
</dbReference>
<protein>
    <submittedName>
        <fullName evidence="1">Uncharacterized protein</fullName>
    </submittedName>
</protein>
<dbReference type="Proteomes" id="UP001258181">
    <property type="component" value="Unassembled WGS sequence"/>
</dbReference>
<gene>
    <name evidence="1" type="ORF">J2X07_003164</name>
</gene>
<proteinExistence type="predicted"/>
<name>A0ABU1U3V6_9BACL</name>
<accession>A0ABU1U3V6</accession>